<evidence type="ECO:0000313" key="2">
    <source>
        <dbReference type="EMBL" id="KAJ4834309.1"/>
    </source>
</evidence>
<protein>
    <submittedName>
        <fullName evidence="2">Uncharacterized protein</fullName>
    </submittedName>
</protein>
<organism evidence="2 3">
    <name type="scientific">Turnera subulata</name>
    <dbReference type="NCBI Taxonomy" id="218843"/>
    <lineage>
        <taxon>Eukaryota</taxon>
        <taxon>Viridiplantae</taxon>
        <taxon>Streptophyta</taxon>
        <taxon>Embryophyta</taxon>
        <taxon>Tracheophyta</taxon>
        <taxon>Spermatophyta</taxon>
        <taxon>Magnoliopsida</taxon>
        <taxon>eudicotyledons</taxon>
        <taxon>Gunneridae</taxon>
        <taxon>Pentapetalae</taxon>
        <taxon>rosids</taxon>
        <taxon>fabids</taxon>
        <taxon>Malpighiales</taxon>
        <taxon>Passifloraceae</taxon>
        <taxon>Turnera</taxon>
    </lineage>
</organism>
<keyword evidence="3" id="KW-1185">Reference proteome</keyword>
<accession>A0A9Q0FP54</accession>
<reference evidence="2" key="1">
    <citation type="submission" date="2022-02" db="EMBL/GenBank/DDBJ databases">
        <authorList>
            <person name="Henning P.M."/>
            <person name="McCubbin A.G."/>
            <person name="Shore J.S."/>
        </authorList>
    </citation>
    <scope>NUCLEOTIDE SEQUENCE</scope>
    <source>
        <strain evidence="2">F60SS</strain>
        <tissue evidence="2">Leaves</tissue>
    </source>
</reference>
<reference evidence="2" key="2">
    <citation type="journal article" date="2023" name="Plants (Basel)">
        <title>Annotation of the Turnera subulata (Passifloraceae) Draft Genome Reveals the S-Locus Evolved after the Divergence of Turneroideae from Passifloroideae in a Stepwise Manner.</title>
        <authorList>
            <person name="Henning P.M."/>
            <person name="Roalson E.H."/>
            <person name="Mir W."/>
            <person name="McCubbin A.G."/>
            <person name="Shore J.S."/>
        </authorList>
    </citation>
    <scope>NUCLEOTIDE SEQUENCE</scope>
    <source>
        <strain evidence="2">F60SS</strain>
    </source>
</reference>
<gene>
    <name evidence="2" type="ORF">Tsubulata_014207</name>
</gene>
<feature type="non-terminal residue" evidence="2">
    <location>
        <position position="1"/>
    </location>
</feature>
<keyword evidence="1" id="KW-0732">Signal</keyword>
<feature type="non-terminal residue" evidence="2">
    <location>
        <position position="84"/>
    </location>
</feature>
<name>A0A9Q0FP54_9ROSI</name>
<dbReference type="EMBL" id="JAKUCV010004729">
    <property type="protein sequence ID" value="KAJ4834309.1"/>
    <property type="molecule type" value="Genomic_DNA"/>
</dbReference>
<evidence type="ECO:0000256" key="1">
    <source>
        <dbReference type="SAM" id="SignalP"/>
    </source>
</evidence>
<evidence type="ECO:0000313" key="3">
    <source>
        <dbReference type="Proteomes" id="UP001141552"/>
    </source>
</evidence>
<feature type="signal peptide" evidence="1">
    <location>
        <begin position="1"/>
        <end position="29"/>
    </location>
</feature>
<dbReference type="AlphaFoldDB" id="A0A9Q0FP54"/>
<dbReference type="Proteomes" id="UP001141552">
    <property type="component" value="Unassembled WGS sequence"/>
</dbReference>
<sequence>ILFHKRLLTIVPLLILYLTRKLLPREAKAHVGERFLLLCCNHFCSIAQEKSRKENKGKSLVLLITSLHHLCWTWPEEDYSVFPH</sequence>
<feature type="chain" id="PRO_5040399192" evidence="1">
    <location>
        <begin position="30"/>
        <end position="84"/>
    </location>
</feature>
<comment type="caution">
    <text evidence="2">The sequence shown here is derived from an EMBL/GenBank/DDBJ whole genome shotgun (WGS) entry which is preliminary data.</text>
</comment>
<proteinExistence type="predicted"/>